<evidence type="ECO:0000313" key="9">
    <source>
        <dbReference type="Proteomes" id="UP000288716"/>
    </source>
</evidence>
<dbReference type="Pfam" id="PF02055">
    <property type="entry name" value="Glyco_hydro_30"/>
    <property type="match status" value="1"/>
</dbReference>
<keyword evidence="6" id="KW-0326">Glycosidase</keyword>
<keyword evidence="4" id="KW-0732">Signal</keyword>
<dbReference type="VEuPathDB" id="VectorBase:LDEU013017"/>
<comment type="catalytic activity">
    <reaction evidence="1">
        <text>a beta-D-glucosyl-(1&lt;-&gt;1')-N-acylsphing-4-enine + H2O = an N-acylsphing-4-enine + D-glucose</text>
        <dbReference type="Rhea" id="RHEA:13269"/>
        <dbReference type="ChEBI" id="CHEBI:4167"/>
        <dbReference type="ChEBI" id="CHEBI:15377"/>
        <dbReference type="ChEBI" id="CHEBI:22801"/>
        <dbReference type="ChEBI" id="CHEBI:52639"/>
        <dbReference type="EC" id="3.2.1.45"/>
    </reaction>
    <physiologicalReaction direction="left-to-right" evidence="1">
        <dbReference type="Rhea" id="RHEA:13270"/>
    </physiologicalReaction>
</comment>
<evidence type="ECO:0000256" key="3">
    <source>
        <dbReference type="ARBA" id="ARBA00012658"/>
    </source>
</evidence>
<reference evidence="8 9" key="1">
    <citation type="journal article" date="2018" name="Gigascience">
        <title>Genomes of trombidid mites reveal novel predicted allergens and laterally-transferred genes associated with secondary metabolism.</title>
        <authorList>
            <person name="Dong X."/>
            <person name="Chaisiri K."/>
            <person name="Xia D."/>
            <person name="Armstrong S.D."/>
            <person name="Fang Y."/>
            <person name="Donnelly M.J."/>
            <person name="Kadowaki T."/>
            <person name="McGarry J.W."/>
            <person name="Darby A.C."/>
            <person name="Makepeace B.L."/>
        </authorList>
    </citation>
    <scope>NUCLEOTIDE SEQUENCE [LARGE SCALE GENOMIC DNA]</scope>
    <source>
        <strain evidence="8">UoL-UT</strain>
    </source>
</reference>
<dbReference type="GO" id="GO:0006680">
    <property type="term" value="P:glucosylceramide catabolic process"/>
    <property type="evidence" value="ECO:0007669"/>
    <property type="project" value="TreeGrafter"/>
</dbReference>
<dbReference type="PANTHER" id="PTHR11069">
    <property type="entry name" value="GLUCOSYLCERAMIDASE"/>
    <property type="match status" value="1"/>
</dbReference>
<keyword evidence="5 6" id="KW-0378">Hydrolase</keyword>
<evidence type="ECO:0000313" key="8">
    <source>
        <dbReference type="EMBL" id="RWS19023.1"/>
    </source>
</evidence>
<evidence type="ECO:0000256" key="1">
    <source>
        <dbReference type="ARBA" id="ARBA00001013"/>
    </source>
</evidence>
<proteinExistence type="inferred from homology"/>
<protein>
    <recommendedName>
        <fullName evidence="3 6">Glucosylceramidase</fullName>
        <ecNumber evidence="3 6">3.2.1.45</ecNumber>
    </recommendedName>
</protein>
<evidence type="ECO:0000256" key="4">
    <source>
        <dbReference type="ARBA" id="ARBA00022729"/>
    </source>
</evidence>
<dbReference type="EC" id="3.2.1.45" evidence="3 6"/>
<dbReference type="Gene3D" id="3.20.20.80">
    <property type="entry name" value="Glycosidases"/>
    <property type="match status" value="1"/>
</dbReference>
<name>A0A443RUJ8_9ACAR</name>
<dbReference type="AlphaFoldDB" id="A0A443RUJ8"/>
<feature type="domain" description="Glycosyl hydrolase family 30 TIM-barrel" evidence="7">
    <location>
        <begin position="73"/>
        <end position="269"/>
    </location>
</feature>
<dbReference type="EMBL" id="NCKV01031116">
    <property type="protein sequence ID" value="RWS19023.1"/>
    <property type="molecule type" value="Genomic_DNA"/>
</dbReference>
<evidence type="ECO:0000259" key="7">
    <source>
        <dbReference type="Pfam" id="PF02055"/>
    </source>
</evidence>
<comment type="caution">
    <text evidence="8">The sequence shown here is derived from an EMBL/GenBank/DDBJ whole genome shotgun (WGS) entry which is preliminary data.</text>
</comment>
<dbReference type="InterPro" id="IPR001139">
    <property type="entry name" value="Glyco_hydro_30"/>
</dbReference>
<feature type="non-terminal residue" evidence="8">
    <location>
        <position position="277"/>
    </location>
</feature>
<dbReference type="OrthoDB" id="6513592at2759"/>
<dbReference type="SUPFAM" id="SSF51011">
    <property type="entry name" value="Glycosyl hydrolase domain"/>
    <property type="match status" value="1"/>
</dbReference>
<accession>A0A443RUJ8</accession>
<comment type="similarity">
    <text evidence="2 6">Belongs to the glycosyl hydrolase 30 family.</text>
</comment>
<evidence type="ECO:0000256" key="5">
    <source>
        <dbReference type="ARBA" id="ARBA00022801"/>
    </source>
</evidence>
<evidence type="ECO:0000256" key="6">
    <source>
        <dbReference type="RuleBase" id="RU361188"/>
    </source>
</evidence>
<evidence type="ECO:0000256" key="2">
    <source>
        <dbReference type="ARBA" id="ARBA00005382"/>
    </source>
</evidence>
<dbReference type="SUPFAM" id="SSF51445">
    <property type="entry name" value="(Trans)glycosidases"/>
    <property type="match status" value="1"/>
</dbReference>
<dbReference type="Proteomes" id="UP000288716">
    <property type="component" value="Unassembled WGS sequence"/>
</dbReference>
<sequence>GFIVCVCNSTYCDSLQPFSLKPGIVNSIKSSKSGKRFEKSEISFKPESTYKGTDRLTSYIDVTINREKRYQSIIGFGGAFTDSATLNIQSLPKNLSERLIKDYFAEDGIQYSIGRIPIGGSDFSTRKYAYNEVDGDFNLTHFELAEEDITLKIPTIKYALSVSKQKVKLFGSAWSSPAWMKTNDDIQGAGVLKGNTTGPYYKTWADYAVKFLNHYRSNGIELWGMTTGNEPADGFMPLDINLYINCLGFTPYTQRDFVKFHLGPALEKAGYTPENFK</sequence>
<organism evidence="8 9">
    <name type="scientific">Leptotrombidium deliense</name>
    <dbReference type="NCBI Taxonomy" id="299467"/>
    <lineage>
        <taxon>Eukaryota</taxon>
        <taxon>Metazoa</taxon>
        <taxon>Ecdysozoa</taxon>
        <taxon>Arthropoda</taxon>
        <taxon>Chelicerata</taxon>
        <taxon>Arachnida</taxon>
        <taxon>Acari</taxon>
        <taxon>Acariformes</taxon>
        <taxon>Trombidiformes</taxon>
        <taxon>Prostigmata</taxon>
        <taxon>Anystina</taxon>
        <taxon>Parasitengona</taxon>
        <taxon>Trombiculoidea</taxon>
        <taxon>Trombiculidae</taxon>
        <taxon>Leptotrombidium</taxon>
    </lineage>
</organism>
<feature type="non-terminal residue" evidence="8">
    <location>
        <position position="1"/>
    </location>
</feature>
<dbReference type="PANTHER" id="PTHR11069:SF23">
    <property type="entry name" value="LYSOSOMAL ACID GLUCOSYLCERAMIDASE"/>
    <property type="match status" value="1"/>
</dbReference>
<dbReference type="InterPro" id="IPR017853">
    <property type="entry name" value="GH"/>
</dbReference>
<dbReference type="STRING" id="299467.A0A443RUJ8"/>
<dbReference type="InterPro" id="IPR033453">
    <property type="entry name" value="Glyco_hydro_30_TIM-barrel"/>
</dbReference>
<dbReference type="GO" id="GO:0016020">
    <property type="term" value="C:membrane"/>
    <property type="evidence" value="ECO:0007669"/>
    <property type="project" value="GOC"/>
</dbReference>
<keyword evidence="6" id="KW-0443">Lipid metabolism</keyword>
<dbReference type="GO" id="GO:0004348">
    <property type="term" value="F:glucosylceramidase activity"/>
    <property type="evidence" value="ECO:0007669"/>
    <property type="project" value="UniProtKB-EC"/>
</dbReference>
<dbReference type="PRINTS" id="PR00843">
    <property type="entry name" value="GLHYDRLASE30"/>
</dbReference>
<gene>
    <name evidence="8" type="ORF">B4U80_05976</name>
</gene>
<keyword evidence="6" id="KW-0746">Sphingolipid metabolism</keyword>
<keyword evidence="9" id="KW-1185">Reference proteome</keyword>